<dbReference type="SMART" id="SM00382">
    <property type="entry name" value="AAA"/>
    <property type="match status" value="1"/>
</dbReference>
<evidence type="ECO:0000313" key="18">
    <source>
        <dbReference type="Proteomes" id="UP000037088"/>
    </source>
</evidence>
<keyword evidence="5" id="KW-1003">Cell membrane</keyword>
<protein>
    <recommendedName>
        <fullName evidence="3">ABC-type xenobiotic transporter</fullName>
        <ecNumber evidence="3">7.6.2.2</ecNumber>
    </recommendedName>
</protein>
<feature type="transmembrane region" description="Helical" evidence="12">
    <location>
        <begin position="166"/>
        <end position="183"/>
    </location>
</feature>
<dbReference type="GO" id="GO:0016887">
    <property type="term" value="F:ATP hydrolysis activity"/>
    <property type="evidence" value="ECO:0007669"/>
    <property type="project" value="InterPro"/>
</dbReference>
<feature type="transmembrane region" description="Helical" evidence="12">
    <location>
        <begin position="276"/>
        <end position="297"/>
    </location>
</feature>
<evidence type="ECO:0000313" key="15">
    <source>
        <dbReference type="EMBL" id="KOC88159.1"/>
    </source>
</evidence>
<dbReference type="InterPro" id="IPR011527">
    <property type="entry name" value="ABC1_TM_dom"/>
</dbReference>
<dbReference type="Gene3D" id="3.40.50.300">
    <property type="entry name" value="P-loop containing nucleotide triphosphate hydrolases"/>
    <property type="match status" value="1"/>
</dbReference>
<comment type="subcellular location">
    <subcellularLocation>
        <location evidence="1">Cell membrane</location>
        <topology evidence="1">Multi-pass membrane protein</topology>
    </subcellularLocation>
</comment>
<dbReference type="Gene3D" id="1.20.1560.10">
    <property type="entry name" value="ABC transporter type 1, transmembrane domain"/>
    <property type="match status" value="1"/>
</dbReference>
<evidence type="ECO:0000313" key="16">
    <source>
        <dbReference type="EMBL" id="KOC94183.1"/>
    </source>
</evidence>
<dbReference type="InterPro" id="IPR003593">
    <property type="entry name" value="AAA+_ATPase"/>
</dbReference>
<gene>
    <name evidence="15" type="ORF">NG42_17350</name>
    <name evidence="16" type="ORF">NG43_05760</name>
</gene>
<comment type="caution">
    <text evidence="15">The sequence shown here is derived from an EMBL/GenBank/DDBJ whole genome shotgun (WGS) entry which is preliminary data.</text>
</comment>
<keyword evidence="4" id="KW-0813">Transport</keyword>
<dbReference type="AlphaFoldDB" id="A0A0L7SYD3"/>
<dbReference type="RefSeq" id="WP_052901414.1">
    <property type="nucleotide sequence ID" value="NZ_JRXE01000027.1"/>
</dbReference>
<evidence type="ECO:0000259" key="14">
    <source>
        <dbReference type="PROSITE" id="PS50929"/>
    </source>
</evidence>
<feature type="domain" description="ABC transporter" evidence="13">
    <location>
        <begin position="337"/>
        <end position="570"/>
    </location>
</feature>
<dbReference type="OrthoDB" id="9806127at2"/>
<dbReference type="InterPro" id="IPR017871">
    <property type="entry name" value="ABC_transporter-like_CS"/>
</dbReference>
<evidence type="ECO:0000256" key="10">
    <source>
        <dbReference type="ARBA" id="ARBA00023136"/>
    </source>
</evidence>
<dbReference type="EC" id="7.6.2.2" evidence="3"/>
<sequence>MSSTQRSSPVQTLLALVSGEKSALIRALVLASLSVLMELIPYGILWLAASLVQPGMAVGHQLLQLAGWLALALVLKYLLLSLAGYFSHLAAFRVLYQVRLRIARALSRLPLMQLAPYSSGSLRKIIINDVERLESFIAHHTVDLISALISPLTAAIFLFWIDWKMALAALITVPLALLAQKIFSRGMAERVRRYHQATEQLNSAIVEFVRGIPVMKAFRQSSTSFRLLNDSLKQYHALVEQFTRRAVPSWSVFVVLLNANIFILLPLGIWRIGQGTLTLTDLVLVLMLGSGLLKPLLRVTFLSSLMREVLAGMARIQPFLTEQPPSAAVVMSPGNPLRAENISFGYEQRQVIGQLSLQLQPGGFYALVGPSGAGKSTLAWLLAGLLPPDSGEIYLGETPLSQLDDASRAAQFALVSQDVFLFKGTLADNLRIGNPHASPEQIAQALAIAQAGDFVNALPQGIDTPLHERGLRLSGGERQRIAIARALLADTPILILDEATAFADALTEAAFYRQLRQARPETCVLTIAHRLFAVQQADCLLLMENGQLVASGSHSQLLADNPLYQRLWHSQYQLQHWHIRSQECSDVDA</sequence>
<dbReference type="Pfam" id="PF00005">
    <property type="entry name" value="ABC_tran"/>
    <property type="match status" value="1"/>
</dbReference>
<dbReference type="GO" id="GO:0015421">
    <property type="term" value="F:ABC-type oligopeptide transporter activity"/>
    <property type="evidence" value="ECO:0007669"/>
    <property type="project" value="TreeGrafter"/>
</dbReference>
<comment type="catalytic activity">
    <reaction evidence="11">
        <text>ATP + H2O + xenobioticSide 1 = ADP + phosphate + xenobioticSide 2.</text>
        <dbReference type="EC" id="7.6.2.2"/>
    </reaction>
</comment>
<dbReference type="STRING" id="1560201.NG42_17350"/>
<dbReference type="SUPFAM" id="SSF52540">
    <property type="entry name" value="P-loop containing nucleoside triphosphate hydrolases"/>
    <property type="match status" value="1"/>
</dbReference>
<organism evidence="15 18">
    <name type="scientific">Winslowiella iniecta</name>
    <dbReference type="NCBI Taxonomy" id="1560201"/>
    <lineage>
        <taxon>Bacteria</taxon>
        <taxon>Pseudomonadati</taxon>
        <taxon>Pseudomonadota</taxon>
        <taxon>Gammaproteobacteria</taxon>
        <taxon>Enterobacterales</taxon>
        <taxon>Erwiniaceae</taxon>
        <taxon>Winslowiella</taxon>
    </lineage>
</organism>
<feature type="transmembrane region" description="Helical" evidence="12">
    <location>
        <begin position="250"/>
        <end position="270"/>
    </location>
</feature>
<dbReference type="GO" id="GO:0008559">
    <property type="term" value="F:ABC-type xenobiotic transporter activity"/>
    <property type="evidence" value="ECO:0007669"/>
    <property type="project" value="UniProtKB-EC"/>
</dbReference>
<dbReference type="EMBL" id="JRXE01000027">
    <property type="protein sequence ID" value="KOC88159.1"/>
    <property type="molecule type" value="Genomic_DNA"/>
</dbReference>
<keyword evidence="18" id="KW-1185">Reference proteome</keyword>
<evidence type="ECO:0000256" key="11">
    <source>
        <dbReference type="ARBA" id="ARBA00034018"/>
    </source>
</evidence>
<evidence type="ECO:0000256" key="6">
    <source>
        <dbReference type="ARBA" id="ARBA00022692"/>
    </source>
</evidence>
<keyword evidence="8" id="KW-0067">ATP-binding</keyword>
<dbReference type="InterPro" id="IPR039421">
    <property type="entry name" value="Type_1_exporter"/>
</dbReference>
<evidence type="ECO:0000256" key="3">
    <source>
        <dbReference type="ARBA" id="ARBA00012191"/>
    </source>
</evidence>
<feature type="transmembrane region" description="Helical" evidence="12">
    <location>
        <begin position="68"/>
        <end position="96"/>
    </location>
</feature>
<evidence type="ECO:0000256" key="4">
    <source>
        <dbReference type="ARBA" id="ARBA00022448"/>
    </source>
</evidence>
<dbReference type="GO" id="GO:0005524">
    <property type="term" value="F:ATP binding"/>
    <property type="evidence" value="ECO:0007669"/>
    <property type="project" value="UniProtKB-KW"/>
</dbReference>
<dbReference type="PROSITE" id="PS50893">
    <property type="entry name" value="ABC_TRANSPORTER_2"/>
    <property type="match status" value="1"/>
</dbReference>
<dbReference type="InterPro" id="IPR003439">
    <property type="entry name" value="ABC_transporter-like_ATP-bd"/>
</dbReference>
<feature type="transmembrane region" description="Helical" evidence="12">
    <location>
        <begin position="142"/>
        <end position="160"/>
    </location>
</feature>
<reference evidence="17 18" key="1">
    <citation type="journal article" date="2015" name="Int. J. Syst. Evol. Microbiol.">
        <title>Erwinia iniecta sp. nov., isolated from Russian wheat aphids (Diuraphis noxia).</title>
        <authorList>
            <person name="Campillo T."/>
            <person name="Luna E."/>
            <person name="Portier P."/>
            <person name="Fischer-Le Saux M."/>
            <person name="Lapitan N."/>
            <person name="Tisserat N.A."/>
            <person name="Leach J.E."/>
        </authorList>
    </citation>
    <scope>NUCLEOTIDE SEQUENCE [LARGE SCALE GENOMIC DNA]</scope>
    <source>
        <strain evidence="15 18">B120</strain>
        <strain evidence="16 17">B149</strain>
    </source>
</reference>
<evidence type="ECO:0000256" key="7">
    <source>
        <dbReference type="ARBA" id="ARBA00022741"/>
    </source>
</evidence>
<proteinExistence type="inferred from homology"/>
<dbReference type="Pfam" id="PF00664">
    <property type="entry name" value="ABC_membrane"/>
    <property type="match status" value="1"/>
</dbReference>
<keyword evidence="7" id="KW-0547">Nucleotide-binding</keyword>
<accession>A0A0L7SYD3</accession>
<keyword evidence="6 12" id="KW-0812">Transmembrane</keyword>
<dbReference type="Proteomes" id="UP000037088">
    <property type="component" value="Unassembled WGS sequence"/>
</dbReference>
<evidence type="ECO:0000256" key="9">
    <source>
        <dbReference type="ARBA" id="ARBA00022989"/>
    </source>
</evidence>
<dbReference type="EMBL" id="JRXF01000007">
    <property type="protein sequence ID" value="KOC94183.1"/>
    <property type="molecule type" value="Genomic_DNA"/>
</dbReference>
<dbReference type="FunFam" id="3.40.50.300:FF:000221">
    <property type="entry name" value="Multidrug ABC transporter ATP-binding protein"/>
    <property type="match status" value="1"/>
</dbReference>
<evidence type="ECO:0000256" key="12">
    <source>
        <dbReference type="SAM" id="Phobius"/>
    </source>
</evidence>
<dbReference type="InterPro" id="IPR027417">
    <property type="entry name" value="P-loop_NTPase"/>
</dbReference>
<evidence type="ECO:0000256" key="2">
    <source>
        <dbReference type="ARBA" id="ARBA00006526"/>
    </source>
</evidence>
<dbReference type="PATRIC" id="fig|1560201.3.peg.3672"/>
<feature type="transmembrane region" description="Helical" evidence="12">
    <location>
        <begin position="23"/>
        <end position="48"/>
    </location>
</feature>
<dbReference type="PROSITE" id="PS50929">
    <property type="entry name" value="ABC_TM1F"/>
    <property type="match status" value="1"/>
</dbReference>
<dbReference type="PANTHER" id="PTHR43394:SF1">
    <property type="entry name" value="ATP-BINDING CASSETTE SUB-FAMILY B MEMBER 10, MITOCHONDRIAL"/>
    <property type="match status" value="1"/>
</dbReference>
<keyword evidence="10 12" id="KW-0472">Membrane</keyword>
<dbReference type="GO" id="GO:0005886">
    <property type="term" value="C:plasma membrane"/>
    <property type="evidence" value="ECO:0007669"/>
    <property type="project" value="UniProtKB-SubCell"/>
</dbReference>
<name>A0A0L7SYD3_9GAMM</name>
<dbReference type="SUPFAM" id="SSF90123">
    <property type="entry name" value="ABC transporter transmembrane region"/>
    <property type="match status" value="1"/>
</dbReference>
<evidence type="ECO:0000256" key="8">
    <source>
        <dbReference type="ARBA" id="ARBA00022840"/>
    </source>
</evidence>
<keyword evidence="9 12" id="KW-1133">Transmembrane helix</keyword>
<dbReference type="InterPro" id="IPR036640">
    <property type="entry name" value="ABC1_TM_sf"/>
</dbReference>
<evidence type="ECO:0000313" key="17">
    <source>
        <dbReference type="Proteomes" id="UP000036851"/>
    </source>
</evidence>
<comment type="similarity">
    <text evidence="2">Belongs to the ABC transporter superfamily. Drug exporter-2 (TC 3.A.1.117) family.</text>
</comment>
<evidence type="ECO:0000259" key="13">
    <source>
        <dbReference type="PROSITE" id="PS50893"/>
    </source>
</evidence>
<dbReference type="PROSITE" id="PS00211">
    <property type="entry name" value="ABC_TRANSPORTER_1"/>
    <property type="match status" value="1"/>
</dbReference>
<dbReference type="PANTHER" id="PTHR43394">
    <property type="entry name" value="ATP-DEPENDENT PERMEASE MDL1, MITOCHONDRIAL"/>
    <property type="match status" value="1"/>
</dbReference>
<evidence type="ECO:0000256" key="1">
    <source>
        <dbReference type="ARBA" id="ARBA00004651"/>
    </source>
</evidence>
<feature type="domain" description="ABC transmembrane type-1" evidence="14">
    <location>
        <begin position="27"/>
        <end position="308"/>
    </location>
</feature>
<dbReference type="Proteomes" id="UP000036851">
    <property type="component" value="Unassembled WGS sequence"/>
</dbReference>
<dbReference type="CDD" id="cd07346">
    <property type="entry name" value="ABC_6TM_exporters"/>
    <property type="match status" value="1"/>
</dbReference>
<evidence type="ECO:0000256" key="5">
    <source>
        <dbReference type="ARBA" id="ARBA00022475"/>
    </source>
</evidence>